<evidence type="ECO:0000256" key="1">
    <source>
        <dbReference type="SAM" id="MobiDB-lite"/>
    </source>
</evidence>
<sequence>MGDRSKLKTKRLSKIFNQKRAPKTGSPPISLIVVFRHDTSNLSLPLMTQTVMQIVTQIAKPNCDKPNVKQHKLGYTD</sequence>
<organism evidence="2">
    <name type="scientific">Thermoleptolyngbya oregonensis NK1-22</name>
    <dbReference type="NCBI Taxonomy" id="2547457"/>
    <lineage>
        <taxon>Bacteria</taxon>
        <taxon>Bacillati</taxon>
        <taxon>Cyanobacteriota</taxon>
        <taxon>Cyanophyceae</taxon>
        <taxon>Oculatellales</taxon>
        <taxon>Oculatellaceae</taxon>
        <taxon>Thermoleptolyngbya</taxon>
    </lineage>
</organism>
<dbReference type="EMBL" id="CP053540">
    <property type="protein sequence ID" value="WOB43026.1"/>
    <property type="molecule type" value="Genomic_DNA"/>
</dbReference>
<protein>
    <submittedName>
        <fullName evidence="2">Uncharacterized protein</fullName>
    </submittedName>
</protein>
<dbReference type="AlphaFoldDB" id="A0AA96Y4D5"/>
<dbReference type="RefSeq" id="WP_316792102.1">
    <property type="nucleotide sequence ID" value="NZ_CP053540.1"/>
</dbReference>
<gene>
    <name evidence="2" type="ORF">HNI00_07540</name>
</gene>
<name>A0AA96Y4D5_9CYAN</name>
<feature type="region of interest" description="Disordered" evidence="1">
    <location>
        <begin position="1"/>
        <end position="27"/>
    </location>
</feature>
<evidence type="ECO:0000313" key="2">
    <source>
        <dbReference type="EMBL" id="WOB43026.1"/>
    </source>
</evidence>
<reference evidence="2" key="1">
    <citation type="submission" date="2020-05" db="EMBL/GenBank/DDBJ databases">
        <authorList>
            <person name="Zhu T."/>
            <person name="Keshari N."/>
            <person name="Lu X."/>
        </authorList>
    </citation>
    <scope>NUCLEOTIDE SEQUENCE</scope>
    <source>
        <strain evidence="2">NK1-22</strain>
    </source>
</reference>
<accession>A0AA96Y4D5</accession>
<proteinExistence type="predicted"/>
<dbReference type="KEGG" id="tog:HNI00_07540"/>